<gene>
    <name evidence="3" type="ORF">C1881_08955</name>
</gene>
<evidence type="ECO:0000313" key="4">
    <source>
        <dbReference type="Proteomes" id="UP000253975"/>
    </source>
</evidence>
<dbReference type="InterPro" id="IPR031100">
    <property type="entry name" value="LOG_fam"/>
</dbReference>
<evidence type="ECO:0000256" key="1">
    <source>
        <dbReference type="ARBA" id="ARBA00006763"/>
    </source>
</evidence>
<dbReference type="InterPro" id="IPR005269">
    <property type="entry name" value="LOG"/>
</dbReference>
<reference evidence="3 4" key="1">
    <citation type="journal article" date="2018" name="Elife">
        <title>Discovery and characterization of a prevalent human gut bacterial enzyme sufficient for the inactivation of a family of plant toxins.</title>
        <authorList>
            <person name="Koppel N."/>
            <person name="Bisanz J.E."/>
            <person name="Pandelia M.E."/>
            <person name="Turnbaugh P.J."/>
            <person name="Balskus E.P."/>
        </authorList>
    </citation>
    <scope>NUCLEOTIDE SEQUENCE [LARGE SCALE GENOMIC DNA]</scope>
    <source>
        <strain evidence="3 4">OB21 GAM31</strain>
    </source>
</reference>
<evidence type="ECO:0000256" key="2">
    <source>
        <dbReference type="RuleBase" id="RU363015"/>
    </source>
</evidence>
<dbReference type="Gene3D" id="3.40.50.450">
    <property type="match status" value="1"/>
</dbReference>
<comment type="similarity">
    <text evidence="1 2">Belongs to the LOG family.</text>
</comment>
<proteinExistence type="inferred from homology"/>
<dbReference type="PANTHER" id="PTHR31223">
    <property type="entry name" value="LOG FAMILY PROTEIN YJL055W"/>
    <property type="match status" value="1"/>
</dbReference>
<organism evidence="3 4">
    <name type="scientific">Slackia isoflavoniconvertens</name>
    <dbReference type="NCBI Taxonomy" id="572010"/>
    <lineage>
        <taxon>Bacteria</taxon>
        <taxon>Bacillati</taxon>
        <taxon>Actinomycetota</taxon>
        <taxon>Coriobacteriia</taxon>
        <taxon>Eggerthellales</taxon>
        <taxon>Eggerthellaceae</taxon>
        <taxon>Slackia</taxon>
    </lineage>
</organism>
<comment type="catalytic activity">
    <reaction evidence="2">
        <text>9-ribosyl-trans-zeatin 5'-phosphate + H2O = trans-zeatin + D-ribose 5-phosphate</text>
        <dbReference type="Rhea" id="RHEA:48564"/>
        <dbReference type="ChEBI" id="CHEBI:15377"/>
        <dbReference type="ChEBI" id="CHEBI:16522"/>
        <dbReference type="ChEBI" id="CHEBI:78346"/>
        <dbReference type="ChEBI" id="CHEBI:87947"/>
        <dbReference type="EC" id="3.2.2.n1"/>
    </reaction>
</comment>
<dbReference type="GO" id="GO:0009691">
    <property type="term" value="P:cytokinin biosynthetic process"/>
    <property type="evidence" value="ECO:0007669"/>
    <property type="project" value="UniProtKB-UniRule"/>
</dbReference>
<evidence type="ECO:0000313" key="3">
    <source>
        <dbReference type="EMBL" id="RDB55882.1"/>
    </source>
</evidence>
<dbReference type="AlphaFoldDB" id="A0A369L9X5"/>
<dbReference type="GO" id="GO:0102682">
    <property type="term" value="F:cytokinin riboside 5'-monophosphate phosphoribohydrolase activity"/>
    <property type="evidence" value="ECO:0007669"/>
    <property type="project" value="RHEA"/>
</dbReference>
<dbReference type="Proteomes" id="UP000253975">
    <property type="component" value="Unassembled WGS sequence"/>
</dbReference>
<protein>
    <recommendedName>
        <fullName evidence="2">Cytokinin riboside 5'-monophosphate phosphoribohydrolase</fullName>
        <ecNumber evidence="2">3.2.2.n1</ecNumber>
    </recommendedName>
</protein>
<comment type="caution">
    <text evidence="3">The sequence shown here is derived from an EMBL/GenBank/DDBJ whole genome shotgun (WGS) entry which is preliminary data.</text>
</comment>
<dbReference type="Pfam" id="PF03641">
    <property type="entry name" value="Lysine_decarbox"/>
    <property type="match status" value="1"/>
</dbReference>
<accession>A0A369L9X5</accession>
<dbReference type="NCBIfam" id="TIGR00730">
    <property type="entry name" value="Rossman fold protein, TIGR00730 family"/>
    <property type="match status" value="1"/>
</dbReference>
<comment type="catalytic activity">
    <reaction evidence="2">
        <text>N(6)-(dimethylallyl)adenosine 5'-phosphate + H2O = N(6)-dimethylallyladenine + D-ribose 5-phosphate</text>
        <dbReference type="Rhea" id="RHEA:48560"/>
        <dbReference type="ChEBI" id="CHEBI:15377"/>
        <dbReference type="ChEBI" id="CHEBI:17660"/>
        <dbReference type="ChEBI" id="CHEBI:57526"/>
        <dbReference type="ChEBI" id="CHEBI:78346"/>
        <dbReference type="EC" id="3.2.2.n1"/>
    </reaction>
</comment>
<dbReference type="GO" id="GO:0005829">
    <property type="term" value="C:cytosol"/>
    <property type="evidence" value="ECO:0007669"/>
    <property type="project" value="TreeGrafter"/>
</dbReference>
<sequence>MKICVFCSSSDNLDAKYVDAAKALGETIAARGHELVFGGYDKGLMGDVANAAVAAGGRVFGVTTTGLTAKGRAIVEGIENVEESDLSTRIKHMVSMSDAFVTLPGGLGTFEEFFSVMSQIKAGELKATCALLDVDGYFKPLVEMLDLSCETGLNSCDWRAFCDVFTTPDDIIDWLEK</sequence>
<dbReference type="EC" id="3.2.2.n1" evidence="2"/>
<keyword evidence="2" id="KW-0203">Cytokinin biosynthesis</keyword>
<dbReference type="RefSeq" id="WP_114616182.1">
    <property type="nucleotide sequence ID" value="NZ_PPTO01000017.1"/>
</dbReference>
<dbReference type="EMBL" id="PPTO01000017">
    <property type="protein sequence ID" value="RDB55882.1"/>
    <property type="molecule type" value="Genomic_DNA"/>
</dbReference>
<dbReference type="PANTHER" id="PTHR31223:SF70">
    <property type="entry name" value="LOG FAMILY PROTEIN YJL055W"/>
    <property type="match status" value="1"/>
</dbReference>
<name>A0A369L9X5_9ACTN</name>
<dbReference type="SUPFAM" id="SSF102405">
    <property type="entry name" value="MCP/YpsA-like"/>
    <property type="match status" value="1"/>
</dbReference>
<keyword evidence="2" id="KW-0378">Hydrolase</keyword>